<feature type="compositionally biased region" description="Low complexity" evidence="2">
    <location>
        <begin position="24"/>
        <end position="52"/>
    </location>
</feature>
<comment type="caution">
    <text evidence="3">The sequence shown here is derived from an EMBL/GenBank/DDBJ whole genome shotgun (WGS) entry which is preliminary data.</text>
</comment>
<organism evidence="3 4">
    <name type="scientific">Albula glossodonta</name>
    <name type="common">roundjaw bonefish</name>
    <dbReference type="NCBI Taxonomy" id="121402"/>
    <lineage>
        <taxon>Eukaryota</taxon>
        <taxon>Metazoa</taxon>
        <taxon>Chordata</taxon>
        <taxon>Craniata</taxon>
        <taxon>Vertebrata</taxon>
        <taxon>Euteleostomi</taxon>
        <taxon>Actinopterygii</taxon>
        <taxon>Neopterygii</taxon>
        <taxon>Teleostei</taxon>
        <taxon>Albuliformes</taxon>
        <taxon>Albulidae</taxon>
        <taxon>Albula</taxon>
    </lineage>
</organism>
<evidence type="ECO:0000256" key="1">
    <source>
        <dbReference type="SAM" id="Coils"/>
    </source>
</evidence>
<evidence type="ECO:0000313" key="4">
    <source>
        <dbReference type="Proteomes" id="UP000824540"/>
    </source>
</evidence>
<feature type="compositionally biased region" description="Basic and acidic residues" evidence="2">
    <location>
        <begin position="291"/>
        <end position="309"/>
    </location>
</feature>
<dbReference type="EMBL" id="JAFBMS010000348">
    <property type="protein sequence ID" value="KAG9331361.1"/>
    <property type="molecule type" value="Genomic_DNA"/>
</dbReference>
<protein>
    <submittedName>
        <fullName evidence="3">Uncharacterized protein</fullName>
    </submittedName>
</protein>
<feature type="compositionally biased region" description="Basic and acidic residues" evidence="2">
    <location>
        <begin position="327"/>
        <end position="338"/>
    </location>
</feature>
<gene>
    <name evidence="3" type="ORF">JZ751_019340</name>
</gene>
<feature type="region of interest" description="Disordered" evidence="2">
    <location>
        <begin position="291"/>
        <end position="338"/>
    </location>
</feature>
<sequence>MSLKATSHGDLQASLPGKTPALDSGLSKSFSLSSSSGANGANIANGANTANGRFSNSKDGGEEIQELSRVARPCRRPVRAVRPVSALSPSASFLQISRLQGELVRKRKLPRRYRPRAQNYFCGGPSAVHAECEDLKQENKYLSNEIHMERIMMRTESELTMRNLRNLNQELQAQLKQKLQLSQQRAMLCSRAAEQADTSRAEAEKARALAEARVIDGRQERDLALGEKARLSEDFLQLKSRHTDAQLLLAKTEKNYFETKLKLDRVSAERQALLEENKGLEKERNELRRNLKQVSEENSRLKEREESARRRAQTAEQQSASAAEAQRQAERGRRLAEAERQDCAAESLVWREKHQALTDILRAQDDLKAQRQNKASQANIRSYFLCMTESDQRVKILKNQDGTPRNFTEGDPVYISTADSGSEDSERTMYRVVAPSTMKPSGPTHFSELAPIGGEPPDTAPPRRSRKVVEYFWLPTDEE</sequence>
<dbReference type="AlphaFoldDB" id="A0A8T2MZ47"/>
<proteinExistence type="predicted"/>
<dbReference type="Proteomes" id="UP000824540">
    <property type="component" value="Unassembled WGS sequence"/>
</dbReference>
<reference evidence="3" key="1">
    <citation type="thesis" date="2021" institute="BYU ScholarsArchive" country="Provo, UT, USA">
        <title>Applications of and Algorithms for Genome Assembly and Genomic Analyses with an Emphasis on Marine Teleosts.</title>
        <authorList>
            <person name="Pickett B.D."/>
        </authorList>
    </citation>
    <scope>NUCLEOTIDE SEQUENCE</scope>
    <source>
        <strain evidence="3">HI-2016</strain>
    </source>
</reference>
<dbReference type="OrthoDB" id="8945572at2759"/>
<accession>A0A8T2MZ47</accession>
<name>A0A8T2MZ47_9TELE</name>
<keyword evidence="4" id="KW-1185">Reference proteome</keyword>
<feature type="compositionally biased region" description="Low complexity" evidence="2">
    <location>
        <begin position="314"/>
        <end position="326"/>
    </location>
</feature>
<evidence type="ECO:0000313" key="3">
    <source>
        <dbReference type="EMBL" id="KAG9331361.1"/>
    </source>
</evidence>
<feature type="region of interest" description="Disordered" evidence="2">
    <location>
        <begin position="1"/>
        <end position="68"/>
    </location>
</feature>
<evidence type="ECO:0000256" key="2">
    <source>
        <dbReference type="SAM" id="MobiDB-lite"/>
    </source>
</evidence>
<feature type="region of interest" description="Disordered" evidence="2">
    <location>
        <begin position="401"/>
        <end position="464"/>
    </location>
</feature>
<feature type="coiled-coil region" evidence="1">
    <location>
        <begin position="154"/>
        <end position="213"/>
    </location>
</feature>
<keyword evidence="1" id="KW-0175">Coiled coil</keyword>